<dbReference type="AlphaFoldDB" id="A0A8X7TB21"/>
<organism evidence="1 2">
    <name type="scientific">Candida parapsilosis</name>
    <name type="common">Yeast</name>
    <dbReference type="NCBI Taxonomy" id="5480"/>
    <lineage>
        <taxon>Eukaryota</taxon>
        <taxon>Fungi</taxon>
        <taxon>Dikarya</taxon>
        <taxon>Ascomycota</taxon>
        <taxon>Saccharomycotina</taxon>
        <taxon>Pichiomycetes</taxon>
        <taxon>Debaryomycetaceae</taxon>
        <taxon>Candida/Lodderomyces clade</taxon>
        <taxon>Candida</taxon>
    </lineage>
</organism>
<name>A0A8X7TB21_CANPA</name>
<comment type="caution">
    <text evidence="1">The sequence shown here is derived from an EMBL/GenBank/DDBJ whole genome shotgun (WGS) entry which is preliminary data.</text>
</comment>
<sequence>MIEITLQSTVDWLSCWFIKADCTTTDTRQLQQDLTEFLGHIDANQFTFVILHQSDWYIYNFFQMMLLKTNKSIIVNYLGKNSSPQQHLQSISALVKQVDAMDLKIGFDLSMEQLAFLMLNIPGFINHLTRGGSIEDIDVDVVFQEFVQKYASIKSIVTSNEFTIE</sequence>
<dbReference type="EMBL" id="JABWAB010000004">
    <property type="protein sequence ID" value="KAF6052781.1"/>
    <property type="molecule type" value="Genomic_DNA"/>
</dbReference>
<reference evidence="1" key="1">
    <citation type="submission" date="2020-03" db="EMBL/GenBank/DDBJ databases">
        <title>FDA dAtabase for Regulatory Grade micrObial Sequences (FDA-ARGOS): Supporting development and validation of Infectious Disease Dx tests.</title>
        <authorList>
            <person name="Campos J."/>
            <person name="Goldberg B."/>
            <person name="Tallon L."/>
            <person name="Sadzewicz L."/>
            <person name="Vavikolanu K."/>
            <person name="Mehta A."/>
            <person name="Aluvathingal J."/>
            <person name="Nadendla S."/>
            <person name="Nandy P."/>
            <person name="Geyer C."/>
            <person name="Yan Y."/>
            <person name="Sichtig H."/>
        </authorList>
    </citation>
    <scope>NUCLEOTIDE SEQUENCE [LARGE SCALE GENOMIC DNA]</scope>
    <source>
        <strain evidence="1">FDAARGOS_652</strain>
    </source>
</reference>
<protein>
    <submittedName>
        <fullName evidence="1">Uncharacterized protein</fullName>
    </submittedName>
</protein>
<gene>
    <name evidence="1" type="ORF">FOB60_003037</name>
</gene>
<dbReference type="Proteomes" id="UP000590412">
    <property type="component" value="Unassembled WGS sequence"/>
</dbReference>
<accession>A0A8X7TB21</accession>
<evidence type="ECO:0000313" key="2">
    <source>
        <dbReference type="Proteomes" id="UP000590412"/>
    </source>
</evidence>
<evidence type="ECO:0000313" key="1">
    <source>
        <dbReference type="EMBL" id="KAF6052781.1"/>
    </source>
</evidence>
<proteinExistence type="predicted"/>